<name>A0ABV3TM48_9RHOB</name>
<evidence type="ECO:0000256" key="1">
    <source>
        <dbReference type="SAM" id="MobiDB-lite"/>
    </source>
</evidence>
<comment type="caution">
    <text evidence="3">The sequence shown here is derived from an EMBL/GenBank/DDBJ whole genome shotgun (WGS) entry which is preliminary data.</text>
</comment>
<accession>A0ABV3TM48</accession>
<sequence length="112" mass="11952">MPASPTPETLTELRGDLVLAALCVGQFHAPCQLDNDRLLVRADKALIAALDALGIHMAAVVEPFTPAPVFVPHEVVLAQVAKDARRRVRTHISEIDVADDPEEASEPPASNA</sequence>
<reference evidence="3 4" key="1">
    <citation type="journal article" date="2011" name="Int. J. Syst. Evol. Microbiol.">
        <title>Zhongshania antarctica gen. nov., sp. nov. and Zhongshania guokunii sp. nov., gammaproteobacteria respectively isolated from coastal attached (fast) ice and surface seawater of the Antarctic.</title>
        <authorList>
            <person name="Li H.J."/>
            <person name="Zhang X.Y."/>
            <person name="Chen C.X."/>
            <person name="Zhang Y.J."/>
            <person name="Gao Z.M."/>
            <person name="Yu Y."/>
            <person name="Chen X.L."/>
            <person name="Chen B."/>
            <person name="Zhang Y.Z."/>
        </authorList>
    </citation>
    <scope>NUCLEOTIDE SEQUENCE [LARGE SCALE GENOMIC DNA]</scope>
    <source>
        <strain evidence="3 4">15-R06ZXC-3</strain>
    </source>
</reference>
<gene>
    <name evidence="3" type="ORF">AB4874_13500</name>
</gene>
<evidence type="ECO:0000313" key="3">
    <source>
        <dbReference type="EMBL" id="MEX1662655.1"/>
    </source>
</evidence>
<dbReference type="SUPFAM" id="SSF69737">
    <property type="entry name" value="Urease metallochaperone UreE, C-terminal domain"/>
    <property type="match status" value="1"/>
</dbReference>
<dbReference type="InterPro" id="IPR007864">
    <property type="entry name" value="UreE_C_dom"/>
</dbReference>
<feature type="domain" description="Urease accessory protein UreE C-terminal" evidence="2">
    <location>
        <begin position="16"/>
        <end position="67"/>
    </location>
</feature>
<dbReference type="Pfam" id="PF05194">
    <property type="entry name" value="UreE_C"/>
    <property type="match status" value="1"/>
</dbReference>
<evidence type="ECO:0000259" key="2">
    <source>
        <dbReference type="Pfam" id="PF05194"/>
    </source>
</evidence>
<protein>
    <recommendedName>
        <fullName evidence="2">Urease accessory protein UreE C-terminal domain-containing protein</fullName>
    </recommendedName>
</protein>
<organism evidence="3 4">
    <name type="scientific">Thioclava arctica</name>
    <dbReference type="NCBI Taxonomy" id="3238301"/>
    <lineage>
        <taxon>Bacteria</taxon>
        <taxon>Pseudomonadati</taxon>
        <taxon>Pseudomonadota</taxon>
        <taxon>Alphaproteobacteria</taxon>
        <taxon>Rhodobacterales</taxon>
        <taxon>Paracoccaceae</taxon>
        <taxon>Thioclava</taxon>
    </lineage>
</organism>
<dbReference type="EMBL" id="JBFRYC010000008">
    <property type="protein sequence ID" value="MEX1662655.1"/>
    <property type="molecule type" value="Genomic_DNA"/>
</dbReference>
<dbReference type="Gene3D" id="3.30.70.790">
    <property type="entry name" value="UreE, C-terminal domain"/>
    <property type="match status" value="1"/>
</dbReference>
<keyword evidence="4" id="KW-1185">Reference proteome</keyword>
<dbReference type="Proteomes" id="UP001557465">
    <property type="component" value="Unassembled WGS sequence"/>
</dbReference>
<feature type="compositionally biased region" description="Acidic residues" evidence="1">
    <location>
        <begin position="96"/>
        <end position="105"/>
    </location>
</feature>
<proteinExistence type="predicted"/>
<dbReference type="RefSeq" id="WP_368392366.1">
    <property type="nucleotide sequence ID" value="NZ_JBFRYC010000008.1"/>
</dbReference>
<feature type="region of interest" description="Disordered" evidence="1">
    <location>
        <begin position="92"/>
        <end position="112"/>
    </location>
</feature>
<evidence type="ECO:0000313" key="4">
    <source>
        <dbReference type="Proteomes" id="UP001557465"/>
    </source>
</evidence>